<dbReference type="InterPro" id="IPR057291">
    <property type="entry name" value="CHX17_2nd"/>
</dbReference>
<feature type="domain" description="Cation/H(+) antiporter central" evidence="14">
    <location>
        <begin position="499"/>
        <end position="632"/>
    </location>
</feature>
<feature type="transmembrane region" description="Helical" evidence="12">
    <location>
        <begin position="152"/>
        <end position="175"/>
    </location>
</feature>
<dbReference type="InterPro" id="IPR050794">
    <property type="entry name" value="CPA2_transporter"/>
</dbReference>
<dbReference type="GO" id="GO:1902600">
    <property type="term" value="P:proton transmembrane transport"/>
    <property type="evidence" value="ECO:0007669"/>
    <property type="project" value="InterPro"/>
</dbReference>
<feature type="transmembrane region" description="Helical" evidence="12">
    <location>
        <begin position="81"/>
        <end position="103"/>
    </location>
</feature>
<evidence type="ECO:0000256" key="11">
    <source>
        <dbReference type="ARBA" id="ARBA00038341"/>
    </source>
</evidence>
<comment type="caution">
    <text evidence="16">The sequence shown here is derived from an EMBL/GenBank/DDBJ whole genome shotgun (WGS) entry which is preliminary data.</text>
</comment>
<name>A0A0K9NYN1_ZOSMR</name>
<dbReference type="Proteomes" id="UP000036987">
    <property type="component" value="Unassembled WGS sequence"/>
</dbReference>
<proteinExistence type="inferred from homology"/>
<feature type="transmembrane region" description="Helical" evidence="12">
    <location>
        <begin position="320"/>
        <end position="340"/>
    </location>
</feature>
<feature type="domain" description="Cation/H+ exchanger transmembrane" evidence="13">
    <location>
        <begin position="49"/>
        <end position="447"/>
    </location>
</feature>
<dbReference type="GO" id="GO:0016020">
    <property type="term" value="C:membrane"/>
    <property type="evidence" value="ECO:0007669"/>
    <property type="project" value="UniProtKB-SubCell"/>
</dbReference>
<evidence type="ECO:0000256" key="6">
    <source>
        <dbReference type="ARBA" id="ARBA00022692"/>
    </source>
</evidence>
<evidence type="ECO:0000256" key="8">
    <source>
        <dbReference type="ARBA" id="ARBA00022989"/>
    </source>
</evidence>
<evidence type="ECO:0000256" key="1">
    <source>
        <dbReference type="ARBA" id="ARBA00003198"/>
    </source>
</evidence>
<evidence type="ECO:0000259" key="13">
    <source>
        <dbReference type="Pfam" id="PF00999"/>
    </source>
</evidence>
<dbReference type="PANTHER" id="PTHR32468">
    <property type="entry name" value="CATION/H + ANTIPORTER"/>
    <property type="match status" value="1"/>
</dbReference>
<feature type="transmembrane region" description="Helical" evidence="12">
    <location>
        <begin position="229"/>
        <end position="250"/>
    </location>
</feature>
<comment type="subcellular location">
    <subcellularLocation>
        <location evidence="3">Membrane</location>
        <topology evidence="3">Multi-pass membrane protein</topology>
    </subcellularLocation>
    <subcellularLocation>
        <location evidence="2">Plastid</location>
        <location evidence="2">Chloroplast envelope</location>
    </subcellularLocation>
</comment>
<keyword evidence="4" id="KW-0813">Transport</keyword>
<dbReference type="PANTHER" id="PTHR32468:SF145">
    <property type="entry name" value="CATION_H(+) ANTIPORTER 28"/>
    <property type="match status" value="1"/>
</dbReference>
<evidence type="ECO:0000256" key="12">
    <source>
        <dbReference type="SAM" id="Phobius"/>
    </source>
</evidence>
<keyword evidence="17" id="KW-1185">Reference proteome</keyword>
<feature type="transmembrane region" description="Helical" evidence="12">
    <location>
        <begin position="392"/>
        <end position="412"/>
    </location>
</feature>
<dbReference type="Pfam" id="PF23259">
    <property type="entry name" value="CHX17_C"/>
    <property type="match status" value="1"/>
</dbReference>
<dbReference type="GO" id="GO:0009941">
    <property type="term" value="C:chloroplast envelope"/>
    <property type="evidence" value="ECO:0007669"/>
    <property type="project" value="UniProtKB-SubCell"/>
</dbReference>
<dbReference type="GO" id="GO:0006885">
    <property type="term" value="P:regulation of pH"/>
    <property type="evidence" value="ECO:0000318"/>
    <property type="project" value="GO_Central"/>
</dbReference>
<evidence type="ECO:0000259" key="14">
    <source>
        <dbReference type="Pfam" id="PF23256"/>
    </source>
</evidence>
<reference evidence="17" key="1">
    <citation type="journal article" date="2016" name="Nature">
        <title>The genome of the seagrass Zostera marina reveals angiosperm adaptation to the sea.</title>
        <authorList>
            <person name="Olsen J.L."/>
            <person name="Rouze P."/>
            <person name="Verhelst B."/>
            <person name="Lin Y.-C."/>
            <person name="Bayer T."/>
            <person name="Collen J."/>
            <person name="Dattolo E."/>
            <person name="De Paoli E."/>
            <person name="Dittami S."/>
            <person name="Maumus F."/>
            <person name="Michel G."/>
            <person name="Kersting A."/>
            <person name="Lauritano C."/>
            <person name="Lohaus R."/>
            <person name="Toepel M."/>
            <person name="Tonon T."/>
            <person name="Vanneste K."/>
            <person name="Amirebrahimi M."/>
            <person name="Brakel J."/>
            <person name="Bostroem C."/>
            <person name="Chovatia M."/>
            <person name="Grimwood J."/>
            <person name="Jenkins J.W."/>
            <person name="Jueterbock A."/>
            <person name="Mraz A."/>
            <person name="Stam W.T."/>
            <person name="Tice H."/>
            <person name="Bornberg-Bauer E."/>
            <person name="Green P.J."/>
            <person name="Pearson G.A."/>
            <person name="Procaccini G."/>
            <person name="Duarte C.M."/>
            <person name="Schmutz J."/>
            <person name="Reusch T.B.H."/>
            <person name="Van de Peer Y."/>
        </authorList>
    </citation>
    <scope>NUCLEOTIDE SEQUENCE [LARGE SCALE GENOMIC DNA]</scope>
    <source>
        <strain evidence="17">cv. Finnish</strain>
    </source>
</reference>
<dbReference type="OrthoDB" id="754456at2759"/>
<feature type="transmembrane region" description="Helical" evidence="12">
    <location>
        <begin position="58"/>
        <end position="75"/>
    </location>
</feature>
<dbReference type="GO" id="GO:0098662">
    <property type="term" value="P:inorganic cation transmembrane transport"/>
    <property type="evidence" value="ECO:0000318"/>
    <property type="project" value="GO_Central"/>
</dbReference>
<feature type="transmembrane region" description="Helical" evidence="12">
    <location>
        <begin position="424"/>
        <end position="446"/>
    </location>
</feature>
<evidence type="ECO:0000259" key="15">
    <source>
        <dbReference type="Pfam" id="PF23259"/>
    </source>
</evidence>
<keyword evidence="10 12" id="KW-0472">Membrane</keyword>
<dbReference type="Pfam" id="PF00999">
    <property type="entry name" value="Na_H_Exchanger"/>
    <property type="match status" value="1"/>
</dbReference>
<dbReference type="InterPro" id="IPR006153">
    <property type="entry name" value="Cation/H_exchanger_TM"/>
</dbReference>
<evidence type="ECO:0000256" key="3">
    <source>
        <dbReference type="ARBA" id="ARBA00004141"/>
    </source>
</evidence>
<keyword evidence="6 12" id="KW-0812">Transmembrane</keyword>
<evidence type="ECO:0000256" key="9">
    <source>
        <dbReference type="ARBA" id="ARBA00023065"/>
    </source>
</evidence>
<comment type="similarity">
    <text evidence="11">Belongs to the monovalent cation:proton antiporter 2 (CPA2) transporter (TC 2.A.37) family. CHX (TC 2.A.37.4) subfamily.</text>
</comment>
<dbReference type="GO" id="GO:0015297">
    <property type="term" value="F:antiporter activity"/>
    <property type="evidence" value="ECO:0007669"/>
    <property type="project" value="InterPro"/>
</dbReference>
<evidence type="ECO:0000313" key="17">
    <source>
        <dbReference type="Proteomes" id="UP000036987"/>
    </source>
</evidence>
<dbReference type="EMBL" id="LFYR01001430">
    <property type="protein sequence ID" value="KMZ61813.1"/>
    <property type="molecule type" value="Genomic_DNA"/>
</dbReference>
<evidence type="ECO:0000256" key="10">
    <source>
        <dbReference type="ARBA" id="ARBA00023136"/>
    </source>
</evidence>
<evidence type="ECO:0000313" key="16">
    <source>
        <dbReference type="EMBL" id="KMZ61813.1"/>
    </source>
</evidence>
<feature type="transmembrane region" description="Helical" evidence="12">
    <location>
        <begin position="360"/>
        <end position="385"/>
    </location>
</feature>
<keyword evidence="7" id="KW-0630">Potassium</keyword>
<dbReference type="Pfam" id="PF23256">
    <property type="entry name" value="CHX17_2nd"/>
    <property type="match status" value="1"/>
</dbReference>
<evidence type="ECO:0000256" key="2">
    <source>
        <dbReference type="ARBA" id="ARBA00004119"/>
    </source>
</evidence>
<gene>
    <name evidence="16" type="ORF">ZOSMA_4G01020</name>
</gene>
<feature type="transmembrane region" description="Helical" evidence="12">
    <location>
        <begin position="187"/>
        <end position="209"/>
    </location>
</feature>
<dbReference type="InterPro" id="IPR038770">
    <property type="entry name" value="Na+/solute_symporter_sf"/>
</dbReference>
<dbReference type="GO" id="GO:0006813">
    <property type="term" value="P:potassium ion transport"/>
    <property type="evidence" value="ECO:0007669"/>
    <property type="project" value="UniProtKB-KW"/>
</dbReference>
<feature type="transmembrane region" description="Helical" evidence="12">
    <location>
        <begin position="27"/>
        <end position="46"/>
    </location>
</feature>
<feature type="transmembrane region" description="Helical" evidence="12">
    <location>
        <begin position="115"/>
        <end position="140"/>
    </location>
</feature>
<dbReference type="Gene3D" id="1.20.1530.20">
    <property type="match status" value="1"/>
</dbReference>
<organism evidence="16 17">
    <name type="scientific">Zostera marina</name>
    <name type="common">Eelgrass</name>
    <dbReference type="NCBI Taxonomy" id="29655"/>
    <lineage>
        <taxon>Eukaryota</taxon>
        <taxon>Viridiplantae</taxon>
        <taxon>Streptophyta</taxon>
        <taxon>Embryophyta</taxon>
        <taxon>Tracheophyta</taxon>
        <taxon>Spermatophyta</taxon>
        <taxon>Magnoliopsida</taxon>
        <taxon>Liliopsida</taxon>
        <taxon>Zosteraceae</taxon>
        <taxon>Zostera</taxon>
    </lineage>
</organism>
<feature type="domain" description="Cation/H(+) antiporter C-terminal" evidence="15">
    <location>
        <begin position="639"/>
        <end position="795"/>
    </location>
</feature>
<evidence type="ECO:0000256" key="4">
    <source>
        <dbReference type="ARBA" id="ARBA00022448"/>
    </source>
</evidence>
<keyword evidence="8 12" id="KW-1133">Transmembrane helix</keyword>
<keyword evidence="9" id="KW-0406">Ion transport</keyword>
<comment type="function">
    <text evidence="1">May function as sodium-coupled metabolite transporter across the chloroplast envelope.</text>
</comment>
<dbReference type="InterPro" id="IPR057290">
    <property type="entry name" value="CHX17_C"/>
</dbReference>
<sequence length="809" mass="89652">MDLVANVTDDIRVWGTGCTTKGANITVTYSVFFLNLLCIHLATKFLHEFLRRYGQPRIVSEFIIALMVGNVRWIGSTLENHVGRVLNVVGQFSMICYLFVLGLEMKPRTIFRRPSWDAAIAYSGVITTFGVCFSFYRLLLDLEYGFSNHLDYHFLIALALILSNTASPILTRLTTDLKIGKSHIGRIVVNAAILNDMVNTLITSVGIAIMKSPHVKLDRDLSDGYTQELLGLSWVFFVIFAQTMFVIIIVPHFAEWINERNPEGKPMKGFDLALSLAVVMALTQFATVVKFDLAFNAFLIGLAFPKEGRLTTMLISKINFMITTFGLPYFLCAIGMQAHLGAWDSGTDMYGTKWTFLRSLLKLLILVTIGTVGKVLGSFIVAMIYGFKFTEAIAIGLLLNVKGYFHILVVYLAFKSGFINANTFIIFLFVIISTVIYIPLVVRLVLKRARRSLQRPLMTLQGLDPSAEVQIVMGIIGPQHVSSTLSIVEATRGQSTTPLTVYAMDLVEKADSSVISSQDVYVEGNTVEEGISRMREETGLAFENYVQDGGEGLTVVRLQAIANIGNMHEDLCRAAQETASVLIVMPFHRTQQIMEGGNRRDMNHPGLRHINRKVLYHAPCSVGILVDRGLSEVEAPSKVAIIFIGGSDDREALVLAGRMASYPAFQLTVVRFLQESGAETKLARTRGLVIEKTVQEKEMHLDDECFAKFFETHIAGGRVGYLEKYIGSGSEAVVVLKALDGQYRLFIVGRDGCRNPVLTAGMGDWAECPELGPVGDVLSSSDFSDKASVLIIQQHDMERDQDFGDDDLK</sequence>
<dbReference type="AlphaFoldDB" id="A0A0K9NYN1"/>
<evidence type="ECO:0000256" key="5">
    <source>
        <dbReference type="ARBA" id="ARBA00022538"/>
    </source>
</evidence>
<dbReference type="GO" id="GO:0012505">
    <property type="term" value="C:endomembrane system"/>
    <property type="evidence" value="ECO:0000318"/>
    <property type="project" value="GO_Central"/>
</dbReference>
<accession>A0A0K9NYN1</accession>
<protein>
    <submittedName>
        <fullName evidence="16">Cation/H(+) antiporter</fullName>
    </submittedName>
</protein>
<dbReference type="Gene3D" id="3.40.50.12370">
    <property type="match status" value="1"/>
</dbReference>
<keyword evidence="5" id="KW-0633">Potassium transport</keyword>
<evidence type="ECO:0000256" key="7">
    <source>
        <dbReference type="ARBA" id="ARBA00022958"/>
    </source>
</evidence>
<dbReference type="OMA" id="VGKINYL"/>